<organism evidence="1 3">
    <name type="scientific">Iodobacter fluviatilis</name>
    <dbReference type="NCBI Taxonomy" id="537"/>
    <lineage>
        <taxon>Bacteria</taxon>
        <taxon>Pseudomonadati</taxon>
        <taxon>Pseudomonadota</taxon>
        <taxon>Betaproteobacteria</taxon>
        <taxon>Neisseriales</taxon>
        <taxon>Chitinibacteraceae</taxon>
        <taxon>Iodobacter</taxon>
    </lineage>
</organism>
<dbReference type="EMBL" id="SMBT01000028">
    <property type="protein sequence ID" value="TCU81117.1"/>
    <property type="molecule type" value="Genomic_DNA"/>
</dbReference>
<evidence type="ECO:0000313" key="4">
    <source>
        <dbReference type="Proteomes" id="UP000295794"/>
    </source>
</evidence>
<dbReference type="InterPro" id="IPR002954">
    <property type="entry name" value="Salm_SPAgM"/>
</dbReference>
<evidence type="ECO:0000313" key="3">
    <source>
        <dbReference type="Proteomes" id="UP000255108"/>
    </source>
</evidence>
<dbReference type="AlphaFoldDB" id="A0A377Q5U5"/>
<accession>A0A377Q5U5</accession>
<dbReference type="Proteomes" id="UP000295794">
    <property type="component" value="Unassembled WGS sequence"/>
</dbReference>
<evidence type="ECO:0000313" key="2">
    <source>
        <dbReference type="EMBL" id="TCU81117.1"/>
    </source>
</evidence>
<reference evidence="2 4" key="2">
    <citation type="submission" date="2019-03" db="EMBL/GenBank/DDBJ databases">
        <title>Genomic Encyclopedia of Type Strains, Phase IV (KMG-IV): sequencing the most valuable type-strain genomes for metagenomic binning, comparative biology and taxonomic classification.</title>
        <authorList>
            <person name="Goeker M."/>
        </authorList>
    </citation>
    <scope>NUCLEOTIDE SEQUENCE [LARGE SCALE GENOMIC DNA]</scope>
    <source>
        <strain evidence="2 4">DSM 3764</strain>
    </source>
</reference>
<dbReference type="Pfam" id="PF02090">
    <property type="entry name" value="SPAM"/>
    <property type="match status" value="1"/>
</dbReference>
<evidence type="ECO:0000313" key="1">
    <source>
        <dbReference type="EMBL" id="STQ90125.1"/>
    </source>
</evidence>
<dbReference type="EMBL" id="UGHR01000001">
    <property type="protein sequence ID" value="STQ90125.1"/>
    <property type="molecule type" value="Genomic_DNA"/>
</dbReference>
<dbReference type="Proteomes" id="UP000255108">
    <property type="component" value="Unassembled WGS sequence"/>
</dbReference>
<reference evidence="1 3" key="1">
    <citation type="submission" date="2018-06" db="EMBL/GenBank/DDBJ databases">
        <authorList>
            <consortium name="Pathogen Informatics"/>
            <person name="Doyle S."/>
        </authorList>
    </citation>
    <scope>NUCLEOTIDE SEQUENCE [LARGE SCALE GENOMIC DNA]</scope>
    <source>
        <strain evidence="1 3">NCTC11159</strain>
    </source>
</reference>
<dbReference type="RefSeq" id="WP_115226502.1">
    <property type="nucleotide sequence ID" value="NZ_CAWOLO010000028.1"/>
</dbReference>
<protein>
    <submittedName>
        <fullName evidence="1">Uncharacterized protein</fullName>
    </submittedName>
</protein>
<dbReference type="OrthoDB" id="9180324at2"/>
<keyword evidence="4" id="KW-1185">Reference proteome</keyword>
<name>A0A377Q5U5_9NEIS</name>
<proteinExistence type="predicted"/>
<gene>
    <name evidence="2" type="ORF">EV682_1289</name>
    <name evidence="1" type="ORF">NCTC11159_01187</name>
</gene>
<sequence>MPLWHKGRKLLMLSERKTQIQQRLLSLQRQALASQEAQLLVIEASLQNVQTTLSAQYLNAIAVSKAQLFEQRRQQAVLLCEIQKLRLEHLQCKQQCELLKEQLGTIQIRLRELDHKALKFERWTKGEKQRWNLQALSSEEAEGQETMPWSGRLY</sequence>